<dbReference type="PANTHER" id="PTHR11731">
    <property type="entry name" value="PROTEASE FAMILY S9B,C DIPEPTIDYL-PEPTIDASE IV-RELATED"/>
    <property type="match status" value="1"/>
</dbReference>
<evidence type="ECO:0000313" key="6">
    <source>
        <dbReference type="EMBL" id="CAF3500187.1"/>
    </source>
</evidence>
<dbReference type="InterPro" id="IPR029058">
    <property type="entry name" value="AB_hydrolase_fold"/>
</dbReference>
<dbReference type="Gene3D" id="2.140.10.30">
    <property type="entry name" value="Dipeptidylpeptidase IV, N-terminal domain"/>
    <property type="match status" value="1"/>
</dbReference>
<dbReference type="InterPro" id="IPR050278">
    <property type="entry name" value="Serine_Prot_S9B/DPPIV"/>
</dbReference>
<protein>
    <submittedName>
        <fullName evidence="5">Uncharacterized protein</fullName>
    </submittedName>
</protein>
<evidence type="ECO:0000313" key="5">
    <source>
        <dbReference type="EMBL" id="CAF0812439.1"/>
    </source>
</evidence>
<dbReference type="Proteomes" id="UP000682733">
    <property type="component" value="Unassembled WGS sequence"/>
</dbReference>
<dbReference type="Gene3D" id="3.40.50.1820">
    <property type="entry name" value="alpha/beta hydrolase"/>
    <property type="match status" value="1"/>
</dbReference>
<dbReference type="SUPFAM" id="SSF82171">
    <property type="entry name" value="DPP6 N-terminal domain-like"/>
    <property type="match status" value="1"/>
</dbReference>
<comment type="caution">
    <text evidence="5">The sequence shown here is derived from an EMBL/GenBank/DDBJ whole genome shotgun (WGS) entry which is preliminary data.</text>
</comment>
<proteinExistence type="predicted"/>
<feature type="region of interest" description="Disordered" evidence="1">
    <location>
        <begin position="874"/>
        <end position="896"/>
    </location>
</feature>
<dbReference type="InterPro" id="IPR002469">
    <property type="entry name" value="Peptidase_S9B_N"/>
</dbReference>
<evidence type="ECO:0000313" key="8">
    <source>
        <dbReference type="Proteomes" id="UP000663829"/>
    </source>
</evidence>
<dbReference type="Proteomes" id="UP000663829">
    <property type="component" value="Unassembled WGS sequence"/>
</dbReference>
<dbReference type="EMBL" id="CAJOBC010000536">
    <property type="protein sequence ID" value="CAF3598189.1"/>
    <property type="molecule type" value="Genomic_DNA"/>
</dbReference>
<sequence length="977" mass="113227">MSEVSLLSDMARLSTELQADMQSIRRSLAMSTGHYLPEKFHFRLWSELAETKTVLTDISSLSTISSTDIQTTTSSNYFRLYYIDTISYSNGTSLYFIDLNEDLLRQSSLSSLIDYSSQATTLFSSSNVTRHLPMSKAEQLLRERMRSVYTHSITAYTMVQQRILYQAKGRFYYYDDLNGNKSTAMITTQNENEIDLESYPIEIQFLTSDSPIDVTMCPHNSNMIAFIRNENIWCKNLISHQELQCTYARLGTGDFLHDVLSAGIPSFVIQEEFSRYRGYWWQPKCHTHEQVYRILYEEVNDGGVDLVYISTTEENSEEIETFRYPKAGGKNSESTLKLLEIHLNENNEIIHIVQQHLSIELKTIVPWIEYLPRAGWTPDGNFVWIQAMNRSQTKKCLILIPLSMFNSAEKQVVNNDNQQQFCYILYEETNDILVKVNLVYASVIEHIRLIDGEWCVDNNEIWIDEHNKLVYFTGFKDTPLETHLYVTSWLYPTKLNRLTVPDYSHSITLNKEATLFISTYSSLTKAPEINLYMIENIQSNVDLITLNNDNDSFDVLAVSREENDDLISRFFPTTQYRWSEQELFEFQYDGVMMYGIIMKPIGFEPRRYYPTILQIYGGPEVSSVQNLWSGYRASRSHILTQMGFCVVMIDNRGAANRGVNLEAAHLKYRLGQVELLDQEFGLRYCAKKYDCIDLDRVAILGWSYGGYLALMALAKMPDLFKIAIAGAPVVSWKLYNTGYTERYLGLPSENEQQYLESSVLNYVSLFPAEENRLIIVHGLNDENVHFSHTKALINKCVQYLKPYILKVYPNERHGFRNVDSMEHFEVTLLLHLLKNLKMTNIKTSAADTDVHVSVENNDLIKQRIYCSDGIVDDDDDSDDSDLDHTVSQHPSTEPSIDTSQLQWLPYIWYYTKVSAKKFCDVAGEKLAWFFGITKPKYYSEYQEYQRMDEEERQAWKETFSDITSHNVILEKIVCIVE</sequence>
<evidence type="ECO:0000259" key="3">
    <source>
        <dbReference type="Pfam" id="PF00930"/>
    </source>
</evidence>
<dbReference type="AlphaFoldDB" id="A0A813TDP1"/>
<dbReference type="GO" id="GO:0008239">
    <property type="term" value="F:dipeptidyl-peptidase activity"/>
    <property type="evidence" value="ECO:0007669"/>
    <property type="project" value="TreeGrafter"/>
</dbReference>
<dbReference type="Pfam" id="PF14774">
    <property type="entry name" value="FAM177"/>
    <property type="match status" value="1"/>
</dbReference>
<reference evidence="5" key="1">
    <citation type="submission" date="2021-02" db="EMBL/GenBank/DDBJ databases">
        <authorList>
            <person name="Nowell W R."/>
        </authorList>
    </citation>
    <scope>NUCLEOTIDE SEQUENCE</scope>
</reference>
<dbReference type="Pfam" id="PF00326">
    <property type="entry name" value="Peptidase_S9"/>
    <property type="match status" value="1"/>
</dbReference>
<dbReference type="EMBL" id="CAJOBA010000064">
    <property type="protein sequence ID" value="CAF3500187.1"/>
    <property type="molecule type" value="Genomic_DNA"/>
</dbReference>
<feature type="domain" description="Dipeptidylpeptidase IV N-terminal" evidence="3">
    <location>
        <begin position="192"/>
        <end position="524"/>
    </location>
</feature>
<name>A0A813TDP1_9BILA</name>
<dbReference type="OrthoDB" id="16520at2759"/>
<keyword evidence="8" id="KW-1185">Reference proteome</keyword>
<evidence type="ECO:0000313" key="7">
    <source>
        <dbReference type="EMBL" id="CAF3598189.1"/>
    </source>
</evidence>
<organism evidence="5 8">
    <name type="scientific">Didymodactylos carnosus</name>
    <dbReference type="NCBI Taxonomy" id="1234261"/>
    <lineage>
        <taxon>Eukaryota</taxon>
        <taxon>Metazoa</taxon>
        <taxon>Spiralia</taxon>
        <taxon>Gnathifera</taxon>
        <taxon>Rotifera</taxon>
        <taxon>Eurotatoria</taxon>
        <taxon>Bdelloidea</taxon>
        <taxon>Philodinida</taxon>
        <taxon>Philodinidae</taxon>
        <taxon>Didymodactylos</taxon>
    </lineage>
</organism>
<feature type="domain" description="Peptidase S9 prolyl oligopeptidase catalytic" evidence="2">
    <location>
        <begin position="634"/>
        <end position="837"/>
    </location>
</feature>
<evidence type="ECO:0000313" key="4">
    <source>
        <dbReference type="EMBL" id="CAF0726549.1"/>
    </source>
</evidence>
<evidence type="ECO:0000259" key="2">
    <source>
        <dbReference type="Pfam" id="PF00326"/>
    </source>
</evidence>
<dbReference type="Proteomes" id="UP000681722">
    <property type="component" value="Unassembled WGS sequence"/>
</dbReference>
<dbReference type="PANTHER" id="PTHR11731:SF193">
    <property type="entry name" value="DIPEPTIDYL PEPTIDASE 9"/>
    <property type="match status" value="1"/>
</dbReference>
<dbReference type="SUPFAM" id="SSF53474">
    <property type="entry name" value="alpha/beta-Hydrolases"/>
    <property type="match status" value="1"/>
</dbReference>
<dbReference type="EMBL" id="CAJNOK010000064">
    <property type="protein sequence ID" value="CAF0726549.1"/>
    <property type="molecule type" value="Genomic_DNA"/>
</dbReference>
<dbReference type="Pfam" id="PF00930">
    <property type="entry name" value="DPPIV_N"/>
    <property type="match status" value="1"/>
</dbReference>
<accession>A0A813TDP1</accession>
<dbReference type="GO" id="GO:0006508">
    <property type="term" value="P:proteolysis"/>
    <property type="evidence" value="ECO:0007669"/>
    <property type="project" value="InterPro"/>
</dbReference>
<evidence type="ECO:0000256" key="1">
    <source>
        <dbReference type="SAM" id="MobiDB-lite"/>
    </source>
</evidence>
<dbReference type="Proteomes" id="UP000677228">
    <property type="component" value="Unassembled WGS sequence"/>
</dbReference>
<feature type="compositionally biased region" description="Polar residues" evidence="1">
    <location>
        <begin position="885"/>
        <end position="896"/>
    </location>
</feature>
<dbReference type="EMBL" id="CAJNOQ010000536">
    <property type="protein sequence ID" value="CAF0812439.1"/>
    <property type="molecule type" value="Genomic_DNA"/>
</dbReference>
<dbReference type="InterPro" id="IPR028260">
    <property type="entry name" value="FAM177"/>
</dbReference>
<dbReference type="InterPro" id="IPR001375">
    <property type="entry name" value="Peptidase_S9_cat"/>
</dbReference>
<gene>
    <name evidence="5" type="ORF">GPM918_LOCUS4104</name>
    <name evidence="4" type="ORF">OVA965_LOCUS472</name>
    <name evidence="7" type="ORF">SRO942_LOCUS4104</name>
    <name evidence="6" type="ORF">TMI583_LOCUS472</name>
</gene>
<dbReference type="GO" id="GO:0008236">
    <property type="term" value="F:serine-type peptidase activity"/>
    <property type="evidence" value="ECO:0007669"/>
    <property type="project" value="InterPro"/>
</dbReference>